<evidence type="ECO:0000313" key="5">
    <source>
        <dbReference type="EMBL" id="WOS40691.1"/>
    </source>
</evidence>
<feature type="region of interest" description="Disordered" evidence="4">
    <location>
        <begin position="499"/>
        <end position="519"/>
    </location>
</feature>
<dbReference type="RefSeq" id="WP_317844059.1">
    <property type="nucleotide sequence ID" value="NZ_CP126170.1"/>
</dbReference>
<keyword evidence="6" id="KW-1185">Reference proteome</keyword>
<sequence length="533" mass="58779">MASAQQILKRHESFKTQRSTQVESVWRECFDFTLPLRGSGLNQAILTAQAGTAAQARSLDNTAADSAGILAANIMDGVTPSNSLWFALDAGNETDEERRWFDAAATLLWENIHMANFDAEGYECCLDMVCAGMFALFVDEDREQGGFSFTQWPLASLYCGSTKPDGRINVVHREYELTADQAISEFGEKEVSERIRKAKQDNCDDKFKFVHAIYPRETSVVNARLAKNLPIASVHIEMDTQLEVRVSGYHEMPVVVPRWLKVPCSVYAVGPVYPALPTIRQLNKLKQLELDSADIAVSGMWLATDDGVLNPRTIRLGPKKIIVAADTDNMKALQTGANFALAEQMTAQLQAAIRKALMADQLPPADGPAKTAYEYSVRVEAIRKLLGPMYGRLQAEYLKPLVERCFGVAMRAGIFAPMPETLANRNYSVKFVNPMARAQKLDEVASIEATYQSAAAFAQFDPSVLDYLNPEAALRRIREARGAPGDILRSEDEVKEYQAQKAQAQQQAQQQQGMQVAQQEGQIAAAKTAAVAA</sequence>
<evidence type="ECO:0000256" key="2">
    <source>
        <dbReference type="ARBA" id="ARBA00022612"/>
    </source>
</evidence>
<keyword evidence="3" id="KW-0231">Viral genome packaging</keyword>
<name>A0ABZ0JLL3_9XANT</name>
<reference evidence="5 6" key="1">
    <citation type="submission" date="2023-05" db="EMBL/GenBank/DDBJ databases">
        <title>Xanthomonas rydalmerenesis sp. nov., a novel Xanthomonas species isolated from Fragaria x ananassa.</title>
        <authorList>
            <person name="McKnight D.J.E."/>
            <person name="Wong-Bajracharya J."/>
            <person name="Okoh E.B."/>
            <person name="Snijders F."/>
            <person name="Lidbetter F."/>
            <person name="Webster J."/>
            <person name="Djordjevic S.P."/>
            <person name="Bogema D.R."/>
            <person name="Chapman T.A."/>
        </authorList>
    </citation>
    <scope>NUCLEOTIDE SEQUENCE [LARGE SCALE GENOMIC DNA]</scope>
    <source>
        <strain evidence="5 6">DAR34883</strain>
    </source>
</reference>
<evidence type="ECO:0000313" key="6">
    <source>
        <dbReference type="Proteomes" id="UP001302020"/>
    </source>
</evidence>
<comment type="subcellular location">
    <subcellularLocation>
        <location evidence="1">Virion</location>
    </subcellularLocation>
</comment>
<dbReference type="InterPro" id="IPR020991">
    <property type="entry name" value="Connector_podovirus"/>
</dbReference>
<evidence type="ECO:0000256" key="4">
    <source>
        <dbReference type="SAM" id="MobiDB-lite"/>
    </source>
</evidence>
<accession>A0ABZ0JLL3</accession>
<protein>
    <submittedName>
        <fullName evidence="5">Portal protein</fullName>
    </submittedName>
</protein>
<evidence type="ECO:0000256" key="1">
    <source>
        <dbReference type="ARBA" id="ARBA00004328"/>
    </source>
</evidence>
<dbReference type="Proteomes" id="UP001302020">
    <property type="component" value="Chromosome"/>
</dbReference>
<dbReference type="Pfam" id="PF12236">
    <property type="entry name" value="Head-tail_con"/>
    <property type="match status" value="1"/>
</dbReference>
<evidence type="ECO:0000256" key="3">
    <source>
        <dbReference type="ARBA" id="ARBA00023219"/>
    </source>
</evidence>
<keyword evidence="2" id="KW-1188">Viral release from host cell</keyword>
<proteinExistence type="predicted"/>
<dbReference type="EMBL" id="CP126172">
    <property type="protein sequence ID" value="WOS40691.1"/>
    <property type="molecule type" value="Genomic_DNA"/>
</dbReference>
<organism evidence="5 6">
    <name type="scientific">Xanthomonas rydalmerensis</name>
    <dbReference type="NCBI Taxonomy" id="3046274"/>
    <lineage>
        <taxon>Bacteria</taxon>
        <taxon>Pseudomonadati</taxon>
        <taxon>Pseudomonadota</taxon>
        <taxon>Gammaproteobacteria</taxon>
        <taxon>Lysobacterales</taxon>
        <taxon>Lysobacteraceae</taxon>
        <taxon>Xanthomonas</taxon>
    </lineage>
</organism>
<gene>
    <name evidence="5" type="ORF">QN243_20235</name>
</gene>